<reference evidence="6" key="1">
    <citation type="journal article" date="2020" name="New Phytol.">
        <title>Comparative genomics reveals dynamic genome evolution in host specialist ectomycorrhizal fungi.</title>
        <authorList>
            <person name="Lofgren L.A."/>
            <person name="Nguyen N.H."/>
            <person name="Vilgalys R."/>
            <person name="Ruytinx J."/>
            <person name="Liao H.L."/>
            <person name="Branco S."/>
            <person name="Kuo A."/>
            <person name="LaButti K."/>
            <person name="Lipzen A."/>
            <person name="Andreopoulos W."/>
            <person name="Pangilinan J."/>
            <person name="Riley R."/>
            <person name="Hundley H."/>
            <person name="Na H."/>
            <person name="Barry K."/>
            <person name="Grigoriev I.V."/>
            <person name="Stajich J.E."/>
            <person name="Kennedy P.G."/>
        </authorList>
    </citation>
    <scope>NUCLEOTIDE SEQUENCE</scope>
    <source>
        <strain evidence="6">DOB743</strain>
    </source>
</reference>
<dbReference type="InterPro" id="IPR039157">
    <property type="entry name" value="RBM18_RRM"/>
</dbReference>
<feature type="compositionally biased region" description="Low complexity" evidence="4">
    <location>
        <begin position="262"/>
        <end position="290"/>
    </location>
</feature>
<protein>
    <recommendedName>
        <fullName evidence="1">Probable RNA-binding protein 18</fullName>
    </recommendedName>
    <alternativeName>
        <fullName evidence="2">RNA-binding motif protein 18</fullName>
    </alternativeName>
</protein>
<evidence type="ECO:0000313" key="6">
    <source>
        <dbReference type="EMBL" id="KAG1781286.1"/>
    </source>
</evidence>
<dbReference type="GO" id="GO:0071011">
    <property type="term" value="C:precatalytic spliceosome"/>
    <property type="evidence" value="ECO:0007669"/>
    <property type="project" value="TreeGrafter"/>
</dbReference>
<dbReference type="PANTHER" id="PTHR47330">
    <property type="entry name" value="POLY(U)-BINDING-SPLICING FACTOR PUF60-B-RELATED"/>
    <property type="match status" value="1"/>
</dbReference>
<evidence type="ECO:0000256" key="4">
    <source>
        <dbReference type="SAM" id="MobiDB-lite"/>
    </source>
</evidence>
<dbReference type="GO" id="GO:0000381">
    <property type="term" value="P:regulation of alternative mRNA splicing, via spliceosome"/>
    <property type="evidence" value="ECO:0007669"/>
    <property type="project" value="TreeGrafter"/>
</dbReference>
<dbReference type="GO" id="GO:0006376">
    <property type="term" value="P:mRNA splice site recognition"/>
    <property type="evidence" value="ECO:0007669"/>
    <property type="project" value="TreeGrafter"/>
</dbReference>
<evidence type="ECO:0000256" key="3">
    <source>
        <dbReference type="PROSITE-ProRule" id="PRU00176"/>
    </source>
</evidence>
<evidence type="ECO:0000256" key="1">
    <source>
        <dbReference type="ARBA" id="ARBA00021141"/>
    </source>
</evidence>
<name>A0A9P7A4H5_9AGAM</name>
<dbReference type="CDD" id="cd12355">
    <property type="entry name" value="RRM_RBM18"/>
    <property type="match status" value="1"/>
</dbReference>
<feature type="region of interest" description="Disordered" evidence="4">
    <location>
        <begin position="243"/>
        <end position="298"/>
    </location>
</feature>
<dbReference type="GO" id="GO:0003723">
    <property type="term" value="F:RNA binding"/>
    <property type="evidence" value="ECO:0007669"/>
    <property type="project" value="UniProtKB-UniRule"/>
</dbReference>
<evidence type="ECO:0000313" key="7">
    <source>
        <dbReference type="Proteomes" id="UP000714275"/>
    </source>
</evidence>
<dbReference type="InterPro" id="IPR000504">
    <property type="entry name" value="RRM_dom"/>
</dbReference>
<evidence type="ECO:0000256" key="2">
    <source>
        <dbReference type="ARBA" id="ARBA00030780"/>
    </source>
</evidence>
<dbReference type="OrthoDB" id="6730379at2759"/>
<sequence length="349" mass="38266">MHKEGDPQDKHFFLVGRPLSPSVDCGYCRTQSQTQIRIPRTSFSPTQSTFTAALACQYSMITNLEDIPAQTSQADKDDSSLSAHLWFPEPEAQERVIAITQASGSSSLLRDRLYIGNLHPTVDEYTLLQIFTKFGKVSKLDFLFHRTGPNKGKPRGYAFLQYLHEGDAQTALENINGKLLRGRKLAVTFAHQAPLEQPGGSRQVGRARRIDARPTTLSMMKSGIHTRSEGTDSKIAMMEAKLRQMESTTTNSFNSLPPKPSPSAALLGSASRQRLGSGGSLSSRNTTGSTVRRPNARVEPTAHLWLSADADTTPSASLPTLNTQPEVIKSSMSCKRLIPGVKIVKERSK</sequence>
<gene>
    <name evidence="6" type="ORF">EV702DRAFT_1075348</name>
</gene>
<dbReference type="SUPFAM" id="SSF54928">
    <property type="entry name" value="RNA-binding domain, RBD"/>
    <property type="match status" value="1"/>
</dbReference>
<dbReference type="GO" id="GO:0071013">
    <property type="term" value="C:catalytic step 2 spliceosome"/>
    <property type="evidence" value="ECO:0007669"/>
    <property type="project" value="TreeGrafter"/>
</dbReference>
<keyword evidence="7" id="KW-1185">Reference proteome</keyword>
<dbReference type="EMBL" id="JABBWD010000006">
    <property type="protein sequence ID" value="KAG1781286.1"/>
    <property type="molecule type" value="Genomic_DNA"/>
</dbReference>
<evidence type="ECO:0000259" key="5">
    <source>
        <dbReference type="PROSITE" id="PS50102"/>
    </source>
</evidence>
<dbReference type="PROSITE" id="PS50102">
    <property type="entry name" value="RRM"/>
    <property type="match status" value="1"/>
</dbReference>
<dbReference type="PANTHER" id="PTHR47330:SF1">
    <property type="entry name" value="POLY(U)-BINDING-SPLICING FACTOR PUF60"/>
    <property type="match status" value="1"/>
</dbReference>
<dbReference type="InterPro" id="IPR035979">
    <property type="entry name" value="RBD_domain_sf"/>
</dbReference>
<feature type="compositionally biased region" description="Polar residues" evidence="4">
    <location>
        <begin position="245"/>
        <end position="254"/>
    </location>
</feature>
<dbReference type="GO" id="GO:0000380">
    <property type="term" value="P:alternative mRNA splicing, via spliceosome"/>
    <property type="evidence" value="ECO:0007669"/>
    <property type="project" value="TreeGrafter"/>
</dbReference>
<accession>A0A9P7A4H5</accession>
<dbReference type="SMART" id="SM00360">
    <property type="entry name" value="RRM"/>
    <property type="match status" value="1"/>
</dbReference>
<organism evidence="6 7">
    <name type="scientific">Suillus placidus</name>
    <dbReference type="NCBI Taxonomy" id="48579"/>
    <lineage>
        <taxon>Eukaryota</taxon>
        <taxon>Fungi</taxon>
        <taxon>Dikarya</taxon>
        <taxon>Basidiomycota</taxon>
        <taxon>Agaricomycotina</taxon>
        <taxon>Agaricomycetes</taxon>
        <taxon>Agaricomycetidae</taxon>
        <taxon>Boletales</taxon>
        <taxon>Suillineae</taxon>
        <taxon>Suillaceae</taxon>
        <taxon>Suillus</taxon>
    </lineage>
</organism>
<feature type="domain" description="RRM" evidence="5">
    <location>
        <begin position="111"/>
        <end position="192"/>
    </location>
</feature>
<dbReference type="InterPro" id="IPR012677">
    <property type="entry name" value="Nucleotide-bd_a/b_plait_sf"/>
</dbReference>
<comment type="caution">
    <text evidence="6">The sequence shown here is derived from an EMBL/GenBank/DDBJ whole genome shotgun (WGS) entry which is preliminary data.</text>
</comment>
<dbReference type="AlphaFoldDB" id="A0A9P7A4H5"/>
<dbReference type="Pfam" id="PF00076">
    <property type="entry name" value="RRM_1"/>
    <property type="match status" value="1"/>
</dbReference>
<dbReference type="Proteomes" id="UP000714275">
    <property type="component" value="Unassembled WGS sequence"/>
</dbReference>
<keyword evidence="3" id="KW-0694">RNA-binding</keyword>
<dbReference type="Gene3D" id="3.30.70.330">
    <property type="match status" value="1"/>
</dbReference>
<dbReference type="InterPro" id="IPR051974">
    <property type="entry name" value="PUF60_regulator"/>
</dbReference>
<proteinExistence type="predicted"/>